<dbReference type="InterPro" id="IPR037198">
    <property type="entry name" value="MutL_C_sf"/>
</dbReference>
<dbReference type="InterPro" id="IPR042121">
    <property type="entry name" value="MutL_C_regsub"/>
</dbReference>
<evidence type="ECO:0000259" key="4">
    <source>
        <dbReference type="SMART" id="SM00853"/>
    </source>
</evidence>
<dbReference type="InterPro" id="IPR014790">
    <property type="entry name" value="MutL_C"/>
</dbReference>
<dbReference type="InterPro" id="IPR013507">
    <property type="entry name" value="DNA_mismatch_S5_2-like"/>
</dbReference>
<dbReference type="FunFam" id="3.30.565.10:FF:000003">
    <property type="entry name" value="DNA mismatch repair endonuclease MutL"/>
    <property type="match status" value="1"/>
</dbReference>
<accession>A0A0W8F3K1</accession>
<dbReference type="SMART" id="SM00853">
    <property type="entry name" value="MutL_C"/>
    <property type="match status" value="1"/>
</dbReference>
<dbReference type="GO" id="GO:0006298">
    <property type="term" value="P:mismatch repair"/>
    <property type="evidence" value="ECO:0007669"/>
    <property type="project" value="InterPro"/>
</dbReference>
<dbReference type="Gene3D" id="3.30.1540.20">
    <property type="entry name" value="MutL, C-terminal domain, dimerisation subdomain"/>
    <property type="match status" value="1"/>
</dbReference>
<dbReference type="InterPro" id="IPR020568">
    <property type="entry name" value="Ribosomal_Su5_D2-typ_SF"/>
</dbReference>
<dbReference type="SUPFAM" id="SSF118116">
    <property type="entry name" value="DNA mismatch repair protein MutL"/>
    <property type="match status" value="1"/>
</dbReference>
<reference evidence="6" key="1">
    <citation type="journal article" date="2015" name="Proc. Natl. Acad. Sci. U.S.A.">
        <title>Networks of energetic and metabolic interactions define dynamics in microbial communities.</title>
        <authorList>
            <person name="Embree M."/>
            <person name="Liu J.K."/>
            <person name="Al-Bassam M.M."/>
            <person name="Zengler K."/>
        </authorList>
    </citation>
    <scope>NUCLEOTIDE SEQUENCE</scope>
</reference>
<organism evidence="6">
    <name type="scientific">hydrocarbon metagenome</name>
    <dbReference type="NCBI Taxonomy" id="938273"/>
    <lineage>
        <taxon>unclassified sequences</taxon>
        <taxon>metagenomes</taxon>
        <taxon>ecological metagenomes</taxon>
    </lineage>
</organism>
<dbReference type="CDD" id="cd00782">
    <property type="entry name" value="MutL_Trans"/>
    <property type="match status" value="1"/>
</dbReference>
<dbReference type="InterPro" id="IPR020667">
    <property type="entry name" value="DNA_mismatch_repair_MutL"/>
</dbReference>
<evidence type="ECO:0000256" key="1">
    <source>
        <dbReference type="ARBA" id="ARBA00006082"/>
    </source>
</evidence>
<comment type="caution">
    <text evidence="6">The sequence shown here is derived from an EMBL/GenBank/DDBJ whole genome shotgun (WGS) entry which is preliminary data.</text>
</comment>
<dbReference type="GO" id="GO:0005524">
    <property type="term" value="F:ATP binding"/>
    <property type="evidence" value="ECO:0007669"/>
    <property type="project" value="InterPro"/>
</dbReference>
<dbReference type="GO" id="GO:0030983">
    <property type="term" value="F:mismatched DNA binding"/>
    <property type="evidence" value="ECO:0007669"/>
    <property type="project" value="InterPro"/>
</dbReference>
<keyword evidence="3" id="KW-0234">DNA repair</keyword>
<feature type="domain" description="MutL C-terminal dimerisation" evidence="4">
    <location>
        <begin position="375"/>
        <end position="517"/>
    </location>
</feature>
<dbReference type="GO" id="GO:0140664">
    <property type="term" value="F:ATP-dependent DNA damage sensor activity"/>
    <property type="evidence" value="ECO:0007669"/>
    <property type="project" value="InterPro"/>
</dbReference>
<dbReference type="InterPro" id="IPR038973">
    <property type="entry name" value="MutL/Mlh/Pms-like"/>
</dbReference>
<dbReference type="CDD" id="cd16926">
    <property type="entry name" value="HATPase_MutL-MLH-PMS-like"/>
    <property type="match status" value="1"/>
</dbReference>
<dbReference type="Gene3D" id="3.30.230.10">
    <property type="match status" value="1"/>
</dbReference>
<evidence type="ECO:0000256" key="2">
    <source>
        <dbReference type="ARBA" id="ARBA00022763"/>
    </source>
</evidence>
<dbReference type="SUPFAM" id="SSF55874">
    <property type="entry name" value="ATPase domain of HSP90 chaperone/DNA topoisomerase II/histidine kinase"/>
    <property type="match status" value="1"/>
</dbReference>
<evidence type="ECO:0000313" key="6">
    <source>
        <dbReference type="EMBL" id="KUG15429.1"/>
    </source>
</evidence>
<dbReference type="AlphaFoldDB" id="A0A0W8F3K1"/>
<comment type="similarity">
    <text evidence="1">Belongs to the DNA mismatch repair MutL/HexB family.</text>
</comment>
<protein>
    <submittedName>
        <fullName evidence="6">Dna mismatch repair protein mutl</fullName>
    </submittedName>
</protein>
<dbReference type="PANTHER" id="PTHR10073">
    <property type="entry name" value="DNA MISMATCH REPAIR PROTEIN MLH, PMS, MUTL"/>
    <property type="match status" value="1"/>
</dbReference>
<evidence type="ECO:0000256" key="3">
    <source>
        <dbReference type="ARBA" id="ARBA00023204"/>
    </source>
</evidence>
<dbReference type="HAMAP" id="MF_00149">
    <property type="entry name" value="DNA_mis_repair"/>
    <property type="match status" value="1"/>
</dbReference>
<keyword evidence="2" id="KW-0227">DNA damage</keyword>
<dbReference type="Gene3D" id="3.30.1370.100">
    <property type="entry name" value="MutL, C-terminal domain, regulatory subdomain"/>
    <property type="match status" value="1"/>
</dbReference>
<dbReference type="InterPro" id="IPR002099">
    <property type="entry name" value="MutL/Mlh/PMS"/>
</dbReference>
<proteinExistence type="inferred from homology"/>
<dbReference type="InterPro" id="IPR036890">
    <property type="entry name" value="HATPase_C_sf"/>
</dbReference>
<dbReference type="NCBIfam" id="TIGR00585">
    <property type="entry name" value="mutl"/>
    <property type="match status" value="1"/>
</dbReference>
<feature type="domain" description="DNA mismatch repair protein S5" evidence="5">
    <location>
        <begin position="186"/>
        <end position="304"/>
    </location>
</feature>
<dbReference type="InterPro" id="IPR042120">
    <property type="entry name" value="MutL_C_dimsub"/>
</dbReference>
<dbReference type="SUPFAM" id="SSF54211">
    <property type="entry name" value="Ribosomal protein S5 domain 2-like"/>
    <property type="match status" value="1"/>
</dbReference>
<dbReference type="EMBL" id="LNQE01001557">
    <property type="protein sequence ID" value="KUG15429.1"/>
    <property type="molecule type" value="Genomic_DNA"/>
</dbReference>
<dbReference type="SMART" id="SM01340">
    <property type="entry name" value="DNA_mis_repair"/>
    <property type="match status" value="1"/>
</dbReference>
<dbReference type="GO" id="GO:0016887">
    <property type="term" value="F:ATP hydrolysis activity"/>
    <property type="evidence" value="ECO:0007669"/>
    <property type="project" value="InterPro"/>
</dbReference>
<name>A0A0W8F3K1_9ZZZZ</name>
<dbReference type="InterPro" id="IPR014721">
    <property type="entry name" value="Ribsml_uS5_D2-typ_fold_subgr"/>
</dbReference>
<dbReference type="PANTHER" id="PTHR10073:SF12">
    <property type="entry name" value="DNA MISMATCH REPAIR PROTEIN MLH1"/>
    <property type="match status" value="1"/>
</dbReference>
<dbReference type="GO" id="GO:0032300">
    <property type="term" value="C:mismatch repair complex"/>
    <property type="evidence" value="ECO:0007669"/>
    <property type="project" value="InterPro"/>
</dbReference>
<dbReference type="PROSITE" id="PS00058">
    <property type="entry name" value="DNA_MISMATCH_REPAIR_1"/>
    <property type="match status" value="1"/>
</dbReference>
<dbReference type="Pfam" id="PF08676">
    <property type="entry name" value="MutL_C"/>
    <property type="match status" value="1"/>
</dbReference>
<dbReference type="Pfam" id="PF13589">
    <property type="entry name" value="HATPase_c_3"/>
    <property type="match status" value="1"/>
</dbReference>
<dbReference type="Gene3D" id="3.30.565.10">
    <property type="entry name" value="Histidine kinase-like ATPase, C-terminal domain"/>
    <property type="match status" value="1"/>
</dbReference>
<evidence type="ECO:0000259" key="5">
    <source>
        <dbReference type="SMART" id="SM01340"/>
    </source>
</evidence>
<dbReference type="InterPro" id="IPR014762">
    <property type="entry name" value="DNA_mismatch_repair_CS"/>
</dbReference>
<dbReference type="Pfam" id="PF01119">
    <property type="entry name" value="DNA_mis_repair"/>
    <property type="match status" value="1"/>
</dbReference>
<sequence>MVKELCENAIDAGASRIEIAITSQGGRITAIRVTDDGCGMNPEDARLAFARYATSKITAIDDLFACKTLGFRGEALASIASVARVTLVTKARSGTGIAGRRIVNSGGEIVDDAEAGCPFGTTITVEDLFYNTPPRKKFQKSLSAEIAFISGLIERLVLSRPQISFVLSHNTRQIISVPGGDPGDAIIHLYGLPVARQLIRVTGSGSRVRLDGYISPPSLTRKNPYQVYISVNSRIIASRALAGAIKEGYATLLPADRYPLAFLNLEIIASDVDVNVHPAKREVRLSREFEVRAEITTIVRHSLASACRIASEPERIPADLPHETRELFPYRIVAPREGGVHEPSRNDRFATERQLRLTETESMIPPGSRLPDLEIIGQLGNLYIIARTGEDDLILIDQHAAHERVLYEQVRERSLRDQATQELIEPVVISLSPRECETLAAAIPLLAQEGFTLDAFGPRNYLVRTVPVLLGRNIEPGEVRELIAELIAPGSGKGVDAREHIRRIVACRGAIKAGASCSPDQCLRLVRQLARTENPSACPHGRPTMVILKKRRLDQLFGRI</sequence>
<gene>
    <name evidence="6" type="ORF">ASZ90_014920</name>
</gene>